<reference evidence="1 2" key="1">
    <citation type="submission" date="2016-11" db="EMBL/GenBank/DDBJ databases">
        <authorList>
            <person name="Jaros S."/>
            <person name="Januszkiewicz K."/>
            <person name="Wedrychowicz H."/>
        </authorList>
    </citation>
    <scope>NUCLEOTIDE SEQUENCE [LARGE SCALE GENOMIC DNA]</scope>
    <source>
        <strain evidence="1 2">DSM 26897</strain>
    </source>
</reference>
<dbReference type="Proteomes" id="UP000184368">
    <property type="component" value="Unassembled WGS sequence"/>
</dbReference>
<organism evidence="1 2">
    <name type="scientific">Cnuella takakiae</name>
    <dbReference type="NCBI Taxonomy" id="1302690"/>
    <lineage>
        <taxon>Bacteria</taxon>
        <taxon>Pseudomonadati</taxon>
        <taxon>Bacteroidota</taxon>
        <taxon>Chitinophagia</taxon>
        <taxon>Chitinophagales</taxon>
        <taxon>Chitinophagaceae</taxon>
        <taxon>Cnuella</taxon>
    </lineage>
</organism>
<dbReference type="EMBL" id="FQUO01000011">
    <property type="protein sequence ID" value="SHF72263.1"/>
    <property type="molecule type" value="Genomic_DNA"/>
</dbReference>
<evidence type="ECO:0000313" key="2">
    <source>
        <dbReference type="Proteomes" id="UP000184368"/>
    </source>
</evidence>
<sequence>MPGTLVIQNGKIGQLANAVSRQDAYKFLRDLQWLFSW</sequence>
<gene>
    <name evidence="1" type="ORF">SAMN05444008_111140</name>
</gene>
<evidence type="ECO:0000313" key="1">
    <source>
        <dbReference type="EMBL" id="SHF72263.1"/>
    </source>
</evidence>
<name>A0A1M5DZ61_9BACT</name>
<proteinExistence type="predicted"/>
<keyword evidence="2" id="KW-1185">Reference proteome</keyword>
<dbReference type="AlphaFoldDB" id="A0A1M5DZ61"/>
<protein>
    <submittedName>
        <fullName evidence="1">Uncharacterized protein</fullName>
    </submittedName>
</protein>
<accession>A0A1M5DZ61</accession>